<reference evidence="1 2" key="1">
    <citation type="submission" date="2024-07" db="EMBL/GenBank/DDBJ databases">
        <authorList>
            <person name="Wang L."/>
        </authorList>
    </citation>
    <scope>NUCLEOTIDE SEQUENCE [LARGE SCALE GENOMIC DNA]</scope>
    <source>
        <strain evidence="1 2">WL359</strain>
    </source>
</reference>
<organism evidence="1 2">
    <name type="scientific">Buttiauxella gaviniae</name>
    <dbReference type="NCBI Taxonomy" id="82990"/>
    <lineage>
        <taxon>Bacteria</taxon>
        <taxon>Pseudomonadati</taxon>
        <taxon>Pseudomonadota</taxon>
        <taxon>Gammaproteobacteria</taxon>
        <taxon>Enterobacterales</taxon>
        <taxon>Enterobacteriaceae</taxon>
        <taxon>Buttiauxella</taxon>
    </lineage>
</organism>
<keyword evidence="2" id="KW-1185">Reference proteome</keyword>
<dbReference type="RefSeq" id="WP_367596537.1">
    <property type="nucleotide sequence ID" value="NZ_JBFMVT010000002.1"/>
</dbReference>
<name>A0ABV3NYE9_9ENTR</name>
<proteinExistence type="predicted"/>
<gene>
    <name evidence="1" type="ORF">AB1E22_17710</name>
</gene>
<evidence type="ECO:0000313" key="2">
    <source>
        <dbReference type="Proteomes" id="UP001555342"/>
    </source>
</evidence>
<dbReference type="Proteomes" id="UP001555342">
    <property type="component" value="Unassembled WGS sequence"/>
</dbReference>
<evidence type="ECO:0000313" key="1">
    <source>
        <dbReference type="EMBL" id="MEW7314510.1"/>
    </source>
</evidence>
<dbReference type="EMBL" id="JBFMVT010000002">
    <property type="protein sequence ID" value="MEW7314510.1"/>
    <property type="molecule type" value="Genomic_DNA"/>
</dbReference>
<comment type="caution">
    <text evidence="1">The sequence shown here is derived from an EMBL/GenBank/DDBJ whole genome shotgun (WGS) entry which is preliminary data.</text>
</comment>
<dbReference type="Pfam" id="PF22011">
    <property type="entry name" value="DUF6931"/>
    <property type="match status" value="1"/>
</dbReference>
<sequence length="160" mass="18692">MSDYSYPQRDAAINRPNDEQRQIIEGQWEEVITSWVQHADARSLSLWLLRNLRAMGQHNDVHLLDEMQRWYEQPDEKLRWQIFRRAETLGFDTPAGALALSLFWSQGSMSPEGLEPVYPEPHLSTEMRRCVVLMLATRNADNPAEGTQRLLTQWLNQEKA</sequence>
<protein>
    <submittedName>
        <fullName evidence="1">Uncharacterized protein</fullName>
    </submittedName>
</protein>
<dbReference type="InterPro" id="IPR053855">
    <property type="entry name" value="DUF6931"/>
</dbReference>
<accession>A0ABV3NYE9</accession>